<feature type="transmembrane region" description="Helical" evidence="18">
    <location>
        <begin position="346"/>
        <end position="365"/>
    </location>
</feature>
<keyword evidence="12" id="KW-0443">Lipid metabolism</keyword>
<comment type="pathway">
    <text evidence="3 16">Phospholipid metabolism; CDP-diacylglycerol biosynthesis; CDP-diacylglycerol from sn-glycerol 3-phosphate: step 3/3.</text>
</comment>
<keyword evidence="7" id="KW-0444">Lipid biosynthesis</keyword>
<feature type="transmembrane region" description="Helical" evidence="18">
    <location>
        <begin position="225"/>
        <end position="250"/>
    </location>
</feature>
<evidence type="ECO:0000256" key="4">
    <source>
        <dbReference type="ARBA" id="ARBA00005189"/>
    </source>
</evidence>
<feature type="transmembrane region" description="Helical" evidence="18">
    <location>
        <begin position="305"/>
        <end position="326"/>
    </location>
</feature>
<evidence type="ECO:0000256" key="9">
    <source>
        <dbReference type="ARBA" id="ARBA00022692"/>
    </source>
</evidence>
<sequence length="632" mass="68570">MAKGKASAARPDVASRSVFDALAIDDGNDYSSDEEQPAPAAPLLSPPTPSKKAAARKRAQLRKKGSKNNLSASEGTESDSPVGHSIPPVPTLPSPPPAVANAAAKVNGVAKEAVKEATKEVKQVKEAVVEAVAPVFEAAKAHAATQESLIADDASSSDAETQAHYSDDDDASDIDETSAPSPLPKAPSPPSPPAIVVSSPTKEAYTGADHDPNKKIKAIITRTTWGLVMGGGAIGIVALGHIYVIILVFVCQAVVFSELTSLFDVGYSGGHAGEEGETAVSQRDRERELRRKGRREERDRWSRRMSWYFFAATNYFLYGESLIYYFKHILTLQASFLPTAFSFAQHHRLISFGLYIVGFVSFVANLTRAQLRRQFGLFGWIHMSLLLIVVSSHFIVNNILEGMIWFWVPASLVIFNDIAAYVCGMLFGRHQLIKLSPKKTVEGFVGAFFLTIIIAVGWSTFFMRFNYMICPVQDLSSNAFSEIHCTPNNVFNWREFALPESAITTLKTLTGHTFSSIPWAPFQLHSVVLAIFASLVAPFGGFFASGFKRAFGIKDFGDSIPGHGGMTDRMDCQFLMGLWTFVYYASLIRGTHITVSSVLATVVSGLTTEQQAELVKELGKVLAAKGVSAIGL</sequence>
<evidence type="ECO:0000256" key="2">
    <source>
        <dbReference type="ARBA" id="ARBA00004141"/>
    </source>
</evidence>
<feature type="compositionally biased region" description="Basic residues" evidence="17">
    <location>
        <begin position="53"/>
        <end position="66"/>
    </location>
</feature>
<keyword evidence="20" id="KW-1185">Reference proteome</keyword>
<dbReference type="FunCoup" id="A0A1Y2FMY5">
    <property type="interactions" value="423"/>
</dbReference>
<dbReference type="Proteomes" id="UP000193467">
    <property type="component" value="Unassembled WGS sequence"/>
</dbReference>
<keyword evidence="10 16" id="KW-0548">Nucleotidyltransferase</keyword>
<keyword evidence="8 16" id="KW-0808">Transferase</keyword>
<accession>A0A1Y2FMY5</accession>
<evidence type="ECO:0000256" key="15">
    <source>
        <dbReference type="ARBA" id="ARBA00023264"/>
    </source>
</evidence>
<evidence type="ECO:0000313" key="20">
    <source>
        <dbReference type="Proteomes" id="UP000193467"/>
    </source>
</evidence>
<name>A0A1Y2FMY5_9BASI</name>
<evidence type="ECO:0000256" key="12">
    <source>
        <dbReference type="ARBA" id="ARBA00023098"/>
    </source>
</evidence>
<dbReference type="EC" id="2.7.7.41" evidence="6 16"/>
<reference evidence="19 20" key="1">
    <citation type="submission" date="2016-07" db="EMBL/GenBank/DDBJ databases">
        <title>Pervasive Adenine N6-methylation of Active Genes in Fungi.</title>
        <authorList>
            <consortium name="DOE Joint Genome Institute"/>
            <person name="Mondo S.J."/>
            <person name="Dannebaum R.O."/>
            <person name="Kuo R.C."/>
            <person name="Labutti K."/>
            <person name="Haridas S."/>
            <person name="Kuo A."/>
            <person name="Salamov A."/>
            <person name="Ahrendt S.R."/>
            <person name="Lipzen A."/>
            <person name="Sullivan W."/>
            <person name="Andreopoulos W.B."/>
            <person name="Clum A."/>
            <person name="Lindquist E."/>
            <person name="Daum C."/>
            <person name="Ramamoorthy G.K."/>
            <person name="Gryganskyi A."/>
            <person name="Culley D."/>
            <person name="Magnuson J.K."/>
            <person name="James T.Y."/>
            <person name="O'Malley M.A."/>
            <person name="Stajich J.E."/>
            <person name="Spatafora J.W."/>
            <person name="Visel A."/>
            <person name="Grigoriev I.V."/>
        </authorList>
    </citation>
    <scope>NUCLEOTIDE SEQUENCE [LARGE SCALE GENOMIC DNA]</scope>
    <source>
        <strain evidence="19 20">62-1032</strain>
    </source>
</reference>
<evidence type="ECO:0000256" key="3">
    <source>
        <dbReference type="ARBA" id="ARBA00005119"/>
    </source>
</evidence>
<dbReference type="GO" id="GO:0005789">
    <property type="term" value="C:endoplasmic reticulum membrane"/>
    <property type="evidence" value="ECO:0007669"/>
    <property type="project" value="TreeGrafter"/>
</dbReference>
<keyword evidence="15" id="KW-1208">Phospholipid metabolism</keyword>
<feature type="transmembrane region" description="Helical" evidence="18">
    <location>
        <begin position="440"/>
        <end position="458"/>
    </location>
</feature>
<evidence type="ECO:0000256" key="7">
    <source>
        <dbReference type="ARBA" id="ARBA00022516"/>
    </source>
</evidence>
<evidence type="ECO:0000256" key="10">
    <source>
        <dbReference type="ARBA" id="ARBA00022695"/>
    </source>
</evidence>
<dbReference type="PROSITE" id="PS01315">
    <property type="entry name" value="CDS"/>
    <property type="match status" value="1"/>
</dbReference>
<comment type="catalytic activity">
    <reaction evidence="1 16">
        <text>a 1,2-diacyl-sn-glycero-3-phosphate + CTP + H(+) = a CDP-1,2-diacyl-sn-glycerol + diphosphate</text>
        <dbReference type="Rhea" id="RHEA:16229"/>
        <dbReference type="ChEBI" id="CHEBI:15378"/>
        <dbReference type="ChEBI" id="CHEBI:33019"/>
        <dbReference type="ChEBI" id="CHEBI:37563"/>
        <dbReference type="ChEBI" id="CHEBI:58332"/>
        <dbReference type="ChEBI" id="CHEBI:58608"/>
        <dbReference type="EC" id="2.7.7.41"/>
    </reaction>
</comment>
<feature type="region of interest" description="Disordered" evidence="17">
    <location>
        <begin position="273"/>
        <end position="295"/>
    </location>
</feature>
<organism evidence="19 20">
    <name type="scientific">Leucosporidium creatinivorum</name>
    <dbReference type="NCBI Taxonomy" id="106004"/>
    <lineage>
        <taxon>Eukaryota</taxon>
        <taxon>Fungi</taxon>
        <taxon>Dikarya</taxon>
        <taxon>Basidiomycota</taxon>
        <taxon>Pucciniomycotina</taxon>
        <taxon>Microbotryomycetes</taxon>
        <taxon>Leucosporidiales</taxon>
        <taxon>Leucosporidium</taxon>
    </lineage>
</organism>
<feature type="compositionally biased region" description="Acidic residues" evidence="17">
    <location>
        <begin position="26"/>
        <end position="36"/>
    </location>
</feature>
<comment type="subcellular location">
    <subcellularLocation>
        <location evidence="2">Membrane</location>
        <topology evidence="2">Multi-pass membrane protein</topology>
    </subcellularLocation>
</comment>
<dbReference type="InterPro" id="IPR016720">
    <property type="entry name" value="PC_Trfase_euk"/>
</dbReference>
<feature type="compositionally biased region" description="Pro residues" evidence="17">
    <location>
        <begin position="87"/>
        <end position="98"/>
    </location>
</feature>
<feature type="transmembrane region" description="Helical" evidence="18">
    <location>
        <begin position="522"/>
        <end position="544"/>
    </location>
</feature>
<evidence type="ECO:0000256" key="18">
    <source>
        <dbReference type="SAM" id="Phobius"/>
    </source>
</evidence>
<protein>
    <recommendedName>
        <fullName evidence="6 16">Phosphatidate cytidylyltransferase</fullName>
        <ecNumber evidence="6 16">2.7.7.41</ecNumber>
    </recommendedName>
</protein>
<dbReference type="InterPro" id="IPR000374">
    <property type="entry name" value="PC_trans"/>
</dbReference>
<dbReference type="Pfam" id="PF01148">
    <property type="entry name" value="CTP_transf_1"/>
    <property type="match status" value="1"/>
</dbReference>
<proteinExistence type="inferred from homology"/>
<keyword evidence="11 18" id="KW-1133">Transmembrane helix</keyword>
<dbReference type="OrthoDB" id="10260889at2759"/>
<gene>
    <name evidence="19" type="ORF">BCR35DRAFT_303057</name>
</gene>
<dbReference type="GO" id="GO:0004605">
    <property type="term" value="F:phosphatidate cytidylyltransferase activity"/>
    <property type="evidence" value="ECO:0007669"/>
    <property type="project" value="UniProtKB-EC"/>
</dbReference>
<evidence type="ECO:0000313" key="19">
    <source>
        <dbReference type="EMBL" id="ORY84714.1"/>
    </source>
</evidence>
<feature type="transmembrane region" description="Helical" evidence="18">
    <location>
        <begin position="402"/>
        <end position="428"/>
    </location>
</feature>
<evidence type="ECO:0000256" key="14">
    <source>
        <dbReference type="ARBA" id="ARBA00023209"/>
    </source>
</evidence>
<comment type="pathway">
    <text evidence="4">Lipid metabolism.</text>
</comment>
<evidence type="ECO:0000256" key="17">
    <source>
        <dbReference type="SAM" id="MobiDB-lite"/>
    </source>
</evidence>
<keyword evidence="14" id="KW-0594">Phospholipid biosynthesis</keyword>
<feature type="compositionally biased region" description="Polar residues" evidence="17">
    <location>
        <begin position="67"/>
        <end position="79"/>
    </location>
</feature>
<feature type="region of interest" description="Disordered" evidence="17">
    <location>
        <begin position="25"/>
        <end position="103"/>
    </location>
</feature>
<comment type="caution">
    <text evidence="19">The sequence shown here is derived from an EMBL/GenBank/DDBJ whole genome shotgun (WGS) entry which is preliminary data.</text>
</comment>
<keyword evidence="9 16" id="KW-0812">Transmembrane</keyword>
<feature type="compositionally biased region" description="Basic and acidic residues" evidence="17">
    <location>
        <begin position="282"/>
        <end position="295"/>
    </location>
</feature>
<keyword evidence="13 18" id="KW-0472">Membrane</keyword>
<dbReference type="UniPathway" id="UPA00557">
    <property type="reaction ID" value="UER00614"/>
</dbReference>
<dbReference type="InParanoid" id="A0A1Y2FMY5"/>
<evidence type="ECO:0000256" key="6">
    <source>
        <dbReference type="ARBA" id="ARBA00012487"/>
    </source>
</evidence>
<dbReference type="EMBL" id="MCGR01000017">
    <property type="protein sequence ID" value="ORY84714.1"/>
    <property type="molecule type" value="Genomic_DNA"/>
</dbReference>
<evidence type="ECO:0000256" key="16">
    <source>
        <dbReference type="RuleBase" id="RU003938"/>
    </source>
</evidence>
<feature type="transmembrane region" description="Helical" evidence="18">
    <location>
        <begin position="377"/>
        <end position="396"/>
    </location>
</feature>
<evidence type="ECO:0000256" key="5">
    <source>
        <dbReference type="ARBA" id="ARBA00010185"/>
    </source>
</evidence>
<dbReference type="STRING" id="106004.A0A1Y2FMY5"/>
<dbReference type="PANTHER" id="PTHR13773:SF8">
    <property type="entry name" value="PHOSPHATIDATE CYTIDYLYLTRANSFERASE, PHOTORECEPTOR-SPECIFIC"/>
    <property type="match status" value="1"/>
</dbReference>
<evidence type="ECO:0000256" key="11">
    <source>
        <dbReference type="ARBA" id="ARBA00022989"/>
    </source>
</evidence>
<evidence type="ECO:0000256" key="13">
    <source>
        <dbReference type="ARBA" id="ARBA00023136"/>
    </source>
</evidence>
<feature type="compositionally biased region" description="Acidic residues" evidence="17">
    <location>
        <begin position="167"/>
        <end position="176"/>
    </location>
</feature>
<feature type="compositionally biased region" description="Pro residues" evidence="17">
    <location>
        <begin position="181"/>
        <end position="193"/>
    </location>
</feature>
<evidence type="ECO:0000256" key="8">
    <source>
        <dbReference type="ARBA" id="ARBA00022679"/>
    </source>
</evidence>
<feature type="region of interest" description="Disordered" evidence="17">
    <location>
        <begin position="147"/>
        <end position="210"/>
    </location>
</feature>
<dbReference type="GO" id="GO:0016024">
    <property type="term" value="P:CDP-diacylglycerol biosynthetic process"/>
    <property type="evidence" value="ECO:0007669"/>
    <property type="project" value="UniProtKB-UniPathway"/>
</dbReference>
<evidence type="ECO:0000256" key="1">
    <source>
        <dbReference type="ARBA" id="ARBA00001698"/>
    </source>
</evidence>
<comment type="similarity">
    <text evidence="5 16">Belongs to the CDS family.</text>
</comment>
<dbReference type="PANTHER" id="PTHR13773">
    <property type="entry name" value="PHOSPHATIDATE CYTIDYLYLTRANSFERASE"/>
    <property type="match status" value="1"/>
</dbReference>
<dbReference type="AlphaFoldDB" id="A0A1Y2FMY5"/>